<dbReference type="KEGG" id="whr:OG579_01280"/>
<feature type="domain" description="DJ-1/PfpI" evidence="1">
    <location>
        <begin position="8"/>
        <end position="176"/>
    </location>
</feature>
<evidence type="ECO:0000313" key="3">
    <source>
        <dbReference type="Proteomes" id="UP001432128"/>
    </source>
</evidence>
<protein>
    <submittedName>
        <fullName evidence="2">DJ-1/PfpI family protein</fullName>
    </submittedName>
</protein>
<evidence type="ECO:0000259" key="1">
    <source>
        <dbReference type="Pfam" id="PF01965"/>
    </source>
</evidence>
<dbReference type="Gene3D" id="3.40.50.880">
    <property type="match status" value="1"/>
</dbReference>
<gene>
    <name evidence="2" type="ORF">OG579_01280</name>
</gene>
<dbReference type="SUPFAM" id="SSF52317">
    <property type="entry name" value="Class I glutamine amidotransferase-like"/>
    <property type="match status" value="1"/>
</dbReference>
<proteinExistence type="predicted"/>
<dbReference type="InterPro" id="IPR002818">
    <property type="entry name" value="DJ-1/PfpI"/>
</dbReference>
<evidence type="ECO:0000313" key="2">
    <source>
        <dbReference type="EMBL" id="WUM20512.1"/>
    </source>
</evidence>
<dbReference type="Proteomes" id="UP001432128">
    <property type="component" value="Chromosome"/>
</dbReference>
<organism evidence="2 3">
    <name type="scientific">Williamsia herbipolensis</name>
    <dbReference type="NCBI Taxonomy" id="1603258"/>
    <lineage>
        <taxon>Bacteria</taxon>
        <taxon>Bacillati</taxon>
        <taxon>Actinomycetota</taxon>
        <taxon>Actinomycetes</taxon>
        <taxon>Mycobacteriales</taxon>
        <taxon>Nocardiaceae</taxon>
        <taxon>Williamsia</taxon>
    </lineage>
</organism>
<sequence>MSTAPRPVLLAVYDTLADWEYGLATAHINSGAHQIDPGRFTVVTVGLTDAPIRTMGGMRVVPDITIDEVDDTTTAALILPGAEAFSAGYGAPWADLAERLLAVGIPVAAICGATSALARHGLLDHRPHTSNAVEYLGAQPGYRGEEFYVDELAVTDGDLITASGIAPAHFARAVLERLGLYRPETLAAWFDLYENHDPAAYPRLMAESA</sequence>
<keyword evidence="3" id="KW-1185">Reference proteome</keyword>
<dbReference type="AlphaFoldDB" id="A0AAU4K3F5"/>
<dbReference type="InterPro" id="IPR050325">
    <property type="entry name" value="Prot/Nucl_acid_deglycase"/>
</dbReference>
<dbReference type="EMBL" id="CP108021">
    <property type="protein sequence ID" value="WUM20512.1"/>
    <property type="molecule type" value="Genomic_DNA"/>
</dbReference>
<dbReference type="InterPro" id="IPR029062">
    <property type="entry name" value="Class_I_gatase-like"/>
</dbReference>
<dbReference type="RefSeq" id="WP_328857802.1">
    <property type="nucleotide sequence ID" value="NZ_CP108021.1"/>
</dbReference>
<dbReference type="Pfam" id="PF01965">
    <property type="entry name" value="DJ-1_PfpI"/>
    <property type="match status" value="1"/>
</dbReference>
<dbReference type="GO" id="GO:0005737">
    <property type="term" value="C:cytoplasm"/>
    <property type="evidence" value="ECO:0007669"/>
    <property type="project" value="TreeGrafter"/>
</dbReference>
<dbReference type="PANTHER" id="PTHR48094:SF19">
    <property type="entry name" value="DJ-1_PFPI DOMAIN-CONTAINING PROTEIN"/>
    <property type="match status" value="1"/>
</dbReference>
<reference evidence="2 3" key="1">
    <citation type="submission" date="2022-10" db="EMBL/GenBank/DDBJ databases">
        <title>The complete genomes of actinobacterial strains from the NBC collection.</title>
        <authorList>
            <person name="Joergensen T.S."/>
            <person name="Alvarez Arevalo M."/>
            <person name="Sterndorff E.B."/>
            <person name="Faurdal D."/>
            <person name="Vuksanovic O."/>
            <person name="Mourched A.-S."/>
            <person name="Charusanti P."/>
            <person name="Shaw S."/>
            <person name="Blin K."/>
            <person name="Weber T."/>
        </authorList>
    </citation>
    <scope>NUCLEOTIDE SEQUENCE [LARGE SCALE GENOMIC DNA]</scope>
    <source>
        <strain evidence="2 3">NBC_00319</strain>
    </source>
</reference>
<dbReference type="PANTHER" id="PTHR48094">
    <property type="entry name" value="PROTEIN/NUCLEIC ACID DEGLYCASE DJ-1-RELATED"/>
    <property type="match status" value="1"/>
</dbReference>
<accession>A0AAU4K3F5</accession>
<name>A0AAU4K3F5_9NOCA</name>